<evidence type="ECO:0000256" key="3">
    <source>
        <dbReference type="ARBA" id="ARBA00022519"/>
    </source>
</evidence>
<comment type="similarity">
    <text evidence="8">Belongs to the PpiD chaperone family.</text>
</comment>
<dbReference type="RefSeq" id="WP_344803617.1">
    <property type="nucleotide sequence ID" value="NZ_BAABBO010000001.1"/>
</dbReference>
<evidence type="ECO:0000256" key="9">
    <source>
        <dbReference type="ARBA" id="ARBA00040743"/>
    </source>
</evidence>
<protein>
    <recommendedName>
        <fullName evidence="9">Periplasmic chaperone PpiD</fullName>
    </recommendedName>
    <alternativeName>
        <fullName evidence="10">Periplasmic folding chaperone</fullName>
    </alternativeName>
</protein>
<dbReference type="Gene3D" id="1.10.4030.10">
    <property type="entry name" value="Porin chaperone SurA, peptide-binding domain"/>
    <property type="match status" value="1"/>
</dbReference>
<reference evidence="15" key="1">
    <citation type="journal article" date="2019" name="Int. J. Syst. Evol. Microbiol.">
        <title>The Global Catalogue of Microorganisms (GCM) 10K type strain sequencing project: providing services to taxonomists for standard genome sequencing and annotation.</title>
        <authorList>
            <consortium name="The Broad Institute Genomics Platform"/>
            <consortium name="The Broad Institute Genome Sequencing Center for Infectious Disease"/>
            <person name="Wu L."/>
            <person name="Ma J."/>
        </authorList>
    </citation>
    <scope>NUCLEOTIDE SEQUENCE [LARGE SCALE GENOMIC DNA]</scope>
    <source>
        <strain evidence="15">JCM 17555</strain>
    </source>
</reference>
<dbReference type="SUPFAM" id="SSF109998">
    <property type="entry name" value="Triger factor/SurA peptide-binding domain-like"/>
    <property type="match status" value="1"/>
</dbReference>
<evidence type="ECO:0000313" key="15">
    <source>
        <dbReference type="Proteomes" id="UP001501337"/>
    </source>
</evidence>
<keyword evidence="2" id="KW-1003">Cell membrane</keyword>
<evidence type="ECO:0000256" key="5">
    <source>
        <dbReference type="ARBA" id="ARBA00022989"/>
    </source>
</evidence>
<evidence type="ECO:0000313" key="14">
    <source>
        <dbReference type="EMBL" id="GAA3951843.1"/>
    </source>
</evidence>
<evidence type="ECO:0000256" key="6">
    <source>
        <dbReference type="ARBA" id="ARBA00023136"/>
    </source>
</evidence>
<keyword evidence="11" id="KW-0697">Rotamase</keyword>
<accession>A0ABP7NRC9</accession>
<organism evidence="14 15">
    <name type="scientific">Allohahella marinimesophila</name>
    <dbReference type="NCBI Taxonomy" id="1054972"/>
    <lineage>
        <taxon>Bacteria</taxon>
        <taxon>Pseudomonadati</taxon>
        <taxon>Pseudomonadota</taxon>
        <taxon>Gammaproteobacteria</taxon>
        <taxon>Oceanospirillales</taxon>
        <taxon>Hahellaceae</taxon>
        <taxon>Allohahella</taxon>
    </lineage>
</organism>
<sequence>MLQNIRDNAQGTFAKIIVGLIVVTFALFGVESIIGSISGEPEVAVVNDDPITDSEFQRAVELRTRQLYNQMGEGFNPSLIDENALRRSVLEDEVTKRVRLQAAQDLGLSVSDQVINQFILTWPQAQVDGKFSQDRFLSVVSSIGLSPTAFREELRKDLMLNQLANGLSQTAIVTQAELDNILRIDREQRSFAYARLDAAELANDVTVGEDEIKAYYDANQTAYALPERVRLRYVRLNSDDVAAGIEPTEAELKALYEEEKATLTGSEERRVRHILLEVNDDRNEEQALEAAAELVEQLEGGADFAELAAEHSEDLGTKDEGGSLGLIAKGTLPELDEEIFSLEEGAVSEPVVSDYGVHILKVDAIEIADIPDFDEARPRLLNSMRQRQAESRLLEQSEKLADLSYSAGDLQGPAEELGLEVLETPMIDRTGKIHGSADAELDAFEKRLIGNPTVRAQAFSADVLEDGNNSELIEVDDSNSVVVRVAERQEASVQPLADVSDDIRKSLARDKALEQLQARVTRELDTFRESEPTEASALPELEGAEWTEVDNSARQNGEHPDAARLAFTMQRPAEGDAQIPVEIFTEGGAVFVIALQDVSHPEEKLSTAERGTLRALLQNRVAQQELSLYYQRLRETAEVEKP</sequence>
<keyword evidence="15" id="KW-1185">Reference proteome</keyword>
<proteinExistence type="inferred from homology"/>
<dbReference type="Proteomes" id="UP001501337">
    <property type="component" value="Unassembled WGS sequence"/>
</dbReference>
<evidence type="ECO:0000256" key="7">
    <source>
        <dbReference type="ARBA" id="ARBA00023186"/>
    </source>
</evidence>
<dbReference type="InterPro" id="IPR052029">
    <property type="entry name" value="PpiD_chaperone"/>
</dbReference>
<evidence type="ECO:0000256" key="4">
    <source>
        <dbReference type="ARBA" id="ARBA00022692"/>
    </source>
</evidence>
<dbReference type="PROSITE" id="PS50198">
    <property type="entry name" value="PPIC_PPIASE_2"/>
    <property type="match status" value="1"/>
</dbReference>
<dbReference type="InterPro" id="IPR027304">
    <property type="entry name" value="Trigger_fact/SurA_dom_sf"/>
</dbReference>
<gene>
    <name evidence="14" type="ORF">GCM10022278_08630</name>
</gene>
<dbReference type="PANTHER" id="PTHR47529">
    <property type="entry name" value="PEPTIDYL-PROLYL CIS-TRANS ISOMERASE D"/>
    <property type="match status" value="1"/>
</dbReference>
<feature type="transmembrane region" description="Helical" evidence="12">
    <location>
        <begin position="12"/>
        <end position="30"/>
    </location>
</feature>
<keyword evidence="6 12" id="KW-0472">Membrane</keyword>
<dbReference type="PANTHER" id="PTHR47529:SF1">
    <property type="entry name" value="PERIPLASMIC CHAPERONE PPID"/>
    <property type="match status" value="1"/>
</dbReference>
<evidence type="ECO:0000256" key="2">
    <source>
        <dbReference type="ARBA" id="ARBA00022475"/>
    </source>
</evidence>
<keyword evidence="3" id="KW-0997">Cell inner membrane</keyword>
<dbReference type="SUPFAM" id="SSF54534">
    <property type="entry name" value="FKBP-like"/>
    <property type="match status" value="1"/>
</dbReference>
<keyword evidence="7" id="KW-0143">Chaperone</keyword>
<dbReference type="EMBL" id="BAABBO010000001">
    <property type="protein sequence ID" value="GAA3951843.1"/>
    <property type="molecule type" value="Genomic_DNA"/>
</dbReference>
<comment type="subcellular location">
    <subcellularLocation>
        <location evidence="1">Cell inner membrane</location>
        <topology evidence="1">Single-pass type II membrane protein</topology>
        <orientation evidence="1">Periplasmic side</orientation>
    </subcellularLocation>
</comment>
<evidence type="ECO:0000256" key="8">
    <source>
        <dbReference type="ARBA" id="ARBA00038408"/>
    </source>
</evidence>
<dbReference type="Gene3D" id="3.10.50.40">
    <property type="match status" value="1"/>
</dbReference>
<dbReference type="InterPro" id="IPR023058">
    <property type="entry name" value="PPIase_PpiC_CS"/>
</dbReference>
<dbReference type="Pfam" id="PF00639">
    <property type="entry name" value="Rotamase"/>
    <property type="match status" value="1"/>
</dbReference>
<dbReference type="InterPro" id="IPR046357">
    <property type="entry name" value="PPIase_dom_sf"/>
</dbReference>
<comment type="caution">
    <text evidence="14">The sequence shown here is derived from an EMBL/GenBank/DDBJ whole genome shotgun (WGS) entry which is preliminary data.</text>
</comment>
<evidence type="ECO:0000256" key="11">
    <source>
        <dbReference type="PROSITE-ProRule" id="PRU00278"/>
    </source>
</evidence>
<evidence type="ECO:0000256" key="1">
    <source>
        <dbReference type="ARBA" id="ARBA00004382"/>
    </source>
</evidence>
<feature type="domain" description="PpiC" evidence="13">
    <location>
        <begin position="266"/>
        <end position="364"/>
    </location>
</feature>
<dbReference type="InterPro" id="IPR000297">
    <property type="entry name" value="PPIase_PpiC"/>
</dbReference>
<keyword evidence="11" id="KW-0413">Isomerase</keyword>
<evidence type="ECO:0000256" key="12">
    <source>
        <dbReference type="SAM" id="Phobius"/>
    </source>
</evidence>
<keyword evidence="5 12" id="KW-1133">Transmembrane helix</keyword>
<evidence type="ECO:0000259" key="13">
    <source>
        <dbReference type="PROSITE" id="PS50198"/>
    </source>
</evidence>
<dbReference type="PROSITE" id="PS01096">
    <property type="entry name" value="PPIC_PPIASE_1"/>
    <property type="match status" value="1"/>
</dbReference>
<keyword evidence="4 12" id="KW-0812">Transmembrane</keyword>
<dbReference type="Pfam" id="PF13624">
    <property type="entry name" value="SurA_N_3"/>
    <property type="match status" value="1"/>
</dbReference>
<name>A0ABP7NRC9_9GAMM</name>
<evidence type="ECO:0000256" key="10">
    <source>
        <dbReference type="ARBA" id="ARBA00042775"/>
    </source>
</evidence>